<reference evidence="1 2" key="1">
    <citation type="journal article" date="2012" name="PLoS Pathog.">
        <title>Comparative pathogenomics reveals horizontally acquired novel virulence genes in fungi infecting cereal hosts.</title>
        <authorList>
            <person name="Gardiner D.M."/>
            <person name="McDonald M.C."/>
            <person name="Covarelli L."/>
            <person name="Solomon P.S."/>
            <person name="Rusu A.G."/>
            <person name="Marshall M."/>
            <person name="Kazan K."/>
            <person name="Chakraborty S."/>
            <person name="McDonald B.A."/>
            <person name="Manners J.M."/>
        </authorList>
    </citation>
    <scope>NUCLEOTIDE SEQUENCE [LARGE SCALE GENOMIC DNA]</scope>
    <source>
        <strain evidence="1 2">CS3096</strain>
    </source>
</reference>
<dbReference type="GeneID" id="20360831"/>
<dbReference type="AlphaFoldDB" id="K3VRC9"/>
<dbReference type="HOGENOM" id="CLU_2210195_0_0_1"/>
<dbReference type="Proteomes" id="UP000007978">
    <property type="component" value="Chromosome 2"/>
</dbReference>
<name>K3VRC9_FUSPC</name>
<accession>K3VRC9</accession>
<dbReference type="EMBL" id="AFNW01000056">
    <property type="protein sequence ID" value="EKJ77714.1"/>
    <property type="molecule type" value="Genomic_DNA"/>
</dbReference>
<evidence type="ECO:0000313" key="2">
    <source>
        <dbReference type="Proteomes" id="UP000007978"/>
    </source>
</evidence>
<evidence type="ECO:0000313" key="1">
    <source>
        <dbReference type="EMBL" id="EKJ77714.1"/>
    </source>
</evidence>
<sequence>MGNFPTRHEYPGTALTFMAHLDELRQVPAWKSDKSKQLLERFQRGWTAIQTDKAPALHYVDCVAYHVEQYLKDVTCISTARVSDVSVYSEVMKDNPDTWSARSLPTK</sequence>
<keyword evidence="2" id="KW-1185">Reference proteome</keyword>
<dbReference type="RefSeq" id="XP_009253606.1">
    <property type="nucleotide sequence ID" value="XM_009255331.1"/>
</dbReference>
<protein>
    <submittedName>
        <fullName evidence="1">Uncharacterized protein</fullName>
    </submittedName>
</protein>
<proteinExistence type="predicted"/>
<dbReference type="KEGG" id="fpu:FPSE_02212"/>
<dbReference type="OrthoDB" id="5085940at2759"/>
<gene>
    <name evidence="1" type="ORF">FPSE_02212</name>
</gene>
<comment type="caution">
    <text evidence="1">The sequence shown here is derived from an EMBL/GenBank/DDBJ whole genome shotgun (WGS) entry which is preliminary data.</text>
</comment>
<organism evidence="1 2">
    <name type="scientific">Fusarium pseudograminearum (strain CS3096)</name>
    <name type="common">Wheat and barley crown-rot fungus</name>
    <dbReference type="NCBI Taxonomy" id="1028729"/>
    <lineage>
        <taxon>Eukaryota</taxon>
        <taxon>Fungi</taxon>
        <taxon>Dikarya</taxon>
        <taxon>Ascomycota</taxon>
        <taxon>Pezizomycotina</taxon>
        <taxon>Sordariomycetes</taxon>
        <taxon>Hypocreomycetidae</taxon>
        <taxon>Hypocreales</taxon>
        <taxon>Nectriaceae</taxon>
        <taxon>Fusarium</taxon>
    </lineage>
</organism>